<dbReference type="SUPFAM" id="SSF82549">
    <property type="entry name" value="DAK1/DegV-like"/>
    <property type="match status" value="1"/>
</dbReference>
<evidence type="ECO:0000259" key="11">
    <source>
        <dbReference type="PROSITE" id="PS51480"/>
    </source>
</evidence>
<evidence type="ECO:0000313" key="13">
    <source>
        <dbReference type="EMBL" id="KAL0066672.1"/>
    </source>
</evidence>
<evidence type="ECO:0000256" key="3">
    <source>
        <dbReference type="ARBA" id="ARBA00008757"/>
    </source>
</evidence>
<dbReference type="PANTHER" id="PTHR28629:SF14">
    <property type="entry name" value="DIHYDROXYACETONE KINASE 1"/>
    <property type="match status" value="1"/>
</dbReference>
<evidence type="ECO:0000256" key="9">
    <source>
        <dbReference type="ARBA" id="ARBA00047974"/>
    </source>
</evidence>
<comment type="pathway">
    <text evidence="2">Polyol metabolism; glycerol fermentation; glycerone phosphate from glycerol (oxidative route): step 2/2.</text>
</comment>
<evidence type="ECO:0000256" key="2">
    <source>
        <dbReference type="ARBA" id="ARBA00004778"/>
    </source>
</evidence>
<dbReference type="InterPro" id="IPR050861">
    <property type="entry name" value="Dihydroxyacetone_Kinase"/>
</dbReference>
<dbReference type="Pfam" id="PF02734">
    <property type="entry name" value="Dak2"/>
    <property type="match status" value="1"/>
</dbReference>
<dbReference type="InterPro" id="IPR036117">
    <property type="entry name" value="DhaL_dom_sf"/>
</dbReference>
<keyword evidence="14" id="KW-1185">Reference proteome</keyword>
<keyword evidence="8" id="KW-0067">ATP-binding</keyword>
<keyword evidence="4" id="KW-0808">Transferase</keyword>
<sequence length="605" mass="63696">MSSKHLYNNAEGLVSKSLQGATYLNPALRFHAPSKTIYTHPHSRSPNASVAVISGGGAGHEPAHAGYTGRGMLTASVSGDIFASPSAKSIGTTIQLAFHEGKETAKKDVLAIINNYTGDRLNFGLAIEKARASGINVESVVVADDVSLLRSDTSSVVGPRGLAGNILVCKILGAAAERGMSLKEVKELGDAVIIATFRDARSPETGKEGEARMTEGEVEVGLGLHNEPGVERKLIGTPEDLLIEMIDKVLFPLGHDPETQGFVGEGDESVLFVNNLGGMSQLEMGGVVKDVIDLFGISRDTSMLPERRSISPSRVLCSSYMTSLNAPGFSISLLNVSAVRRSISAEVDLLALISDPTDAVAWTGSTNTDCHSEEADITLISSDSPSADLLSSAPVDWQTLDISASRVKAAITTACSAVLEAEKDLTHFDTIVGDGDCGETFARGARATLDLTENLDISRTSPSELIRRIGNVLEDNMGGTIGALFAIFFTAWSSALASSQALSQTPQTALQSLRHHTPAKPGDRTIIDALEPFCMSLANGEGFEQAARKAKNGADSTRGMKAKLGRAVYVGDGGKTTDSLPPDPGAWGIVAIVEGFFQGYYKVNS</sequence>
<feature type="domain" description="DhaL" evidence="11">
    <location>
        <begin position="405"/>
        <end position="598"/>
    </location>
</feature>
<evidence type="ECO:0000256" key="1">
    <source>
        <dbReference type="ARBA" id="ARBA00003264"/>
    </source>
</evidence>
<dbReference type="PROSITE" id="PS51481">
    <property type="entry name" value="DHAK"/>
    <property type="match status" value="1"/>
</dbReference>
<dbReference type="PANTHER" id="PTHR28629">
    <property type="entry name" value="TRIOKINASE/FMN CYCLASE"/>
    <property type="match status" value="1"/>
</dbReference>
<dbReference type="Pfam" id="PF02733">
    <property type="entry name" value="Dak1"/>
    <property type="match status" value="1"/>
</dbReference>
<comment type="function">
    <text evidence="1">Catalyzes both the phosphorylation of dihydroxyacetone and of glyceraldehyde.</text>
</comment>
<evidence type="ECO:0000256" key="4">
    <source>
        <dbReference type="ARBA" id="ARBA00022679"/>
    </source>
</evidence>
<dbReference type="SUPFAM" id="SSF101473">
    <property type="entry name" value="DhaL-like"/>
    <property type="match status" value="1"/>
</dbReference>
<comment type="similarity">
    <text evidence="3">Belongs to the dihydroxyacetone kinase (DAK) family.</text>
</comment>
<evidence type="ECO:0000256" key="8">
    <source>
        <dbReference type="ARBA" id="ARBA00022840"/>
    </source>
</evidence>
<proteinExistence type="inferred from homology"/>
<dbReference type="InterPro" id="IPR004006">
    <property type="entry name" value="DhaK_dom"/>
</dbReference>
<keyword evidence="7" id="KW-0319">Glycerol metabolism</keyword>
<evidence type="ECO:0000313" key="14">
    <source>
        <dbReference type="Proteomes" id="UP001437256"/>
    </source>
</evidence>
<evidence type="ECO:0000256" key="10">
    <source>
        <dbReference type="ARBA" id="ARBA00048898"/>
    </source>
</evidence>
<dbReference type="EMBL" id="JBBXMP010000033">
    <property type="protein sequence ID" value="KAL0066672.1"/>
    <property type="molecule type" value="Genomic_DNA"/>
</dbReference>
<evidence type="ECO:0000256" key="6">
    <source>
        <dbReference type="ARBA" id="ARBA00022777"/>
    </source>
</evidence>
<dbReference type="SMART" id="SM01120">
    <property type="entry name" value="Dak2"/>
    <property type="match status" value="1"/>
</dbReference>
<protein>
    <recommendedName>
        <fullName evidence="15">Dihydroxyacetone kinase</fullName>
    </recommendedName>
</protein>
<dbReference type="Gene3D" id="3.30.1180.20">
    <property type="entry name" value="Dihydroxyacetone kinase, domain 2"/>
    <property type="match status" value="1"/>
</dbReference>
<accession>A0ABR3A281</accession>
<evidence type="ECO:0000256" key="5">
    <source>
        <dbReference type="ARBA" id="ARBA00022741"/>
    </source>
</evidence>
<comment type="caution">
    <text evidence="13">The sequence shown here is derived from an EMBL/GenBank/DDBJ whole genome shotgun (WGS) entry which is preliminary data.</text>
</comment>
<evidence type="ECO:0008006" key="15">
    <source>
        <dbReference type="Google" id="ProtNLM"/>
    </source>
</evidence>
<organism evidence="13 14">
    <name type="scientific">Marasmius tenuissimus</name>
    <dbReference type="NCBI Taxonomy" id="585030"/>
    <lineage>
        <taxon>Eukaryota</taxon>
        <taxon>Fungi</taxon>
        <taxon>Dikarya</taxon>
        <taxon>Basidiomycota</taxon>
        <taxon>Agaricomycotina</taxon>
        <taxon>Agaricomycetes</taxon>
        <taxon>Agaricomycetidae</taxon>
        <taxon>Agaricales</taxon>
        <taxon>Marasmiineae</taxon>
        <taxon>Marasmiaceae</taxon>
        <taxon>Marasmius</taxon>
    </lineage>
</organism>
<evidence type="ECO:0000259" key="12">
    <source>
        <dbReference type="PROSITE" id="PS51481"/>
    </source>
</evidence>
<feature type="domain" description="DhaK" evidence="12">
    <location>
        <begin position="9"/>
        <end position="362"/>
    </location>
</feature>
<gene>
    <name evidence="13" type="ORF">AAF712_006275</name>
</gene>
<keyword evidence="5" id="KW-0547">Nucleotide-binding</keyword>
<dbReference type="InterPro" id="IPR004007">
    <property type="entry name" value="DhaL_dom"/>
</dbReference>
<name>A0ABR3A281_9AGAR</name>
<keyword evidence="6" id="KW-0418">Kinase</keyword>
<evidence type="ECO:0000256" key="7">
    <source>
        <dbReference type="ARBA" id="ARBA00022798"/>
    </source>
</evidence>
<dbReference type="Gene3D" id="3.40.50.10440">
    <property type="entry name" value="Dihydroxyacetone kinase, domain 1"/>
    <property type="match status" value="1"/>
</dbReference>
<reference evidence="13 14" key="1">
    <citation type="submission" date="2024-05" db="EMBL/GenBank/DDBJ databases">
        <title>A draft genome resource for the thread blight pathogen Marasmius tenuissimus strain MS-2.</title>
        <authorList>
            <person name="Yulfo-Soto G.E."/>
            <person name="Baruah I.K."/>
            <person name="Amoako-Attah I."/>
            <person name="Bukari Y."/>
            <person name="Meinhardt L.W."/>
            <person name="Bailey B.A."/>
            <person name="Cohen S.P."/>
        </authorList>
    </citation>
    <scope>NUCLEOTIDE SEQUENCE [LARGE SCALE GENOMIC DNA]</scope>
    <source>
        <strain evidence="13 14">MS-2</strain>
    </source>
</reference>
<dbReference type="Gene3D" id="1.25.40.340">
    <property type="match status" value="1"/>
</dbReference>
<dbReference type="Proteomes" id="UP001437256">
    <property type="component" value="Unassembled WGS sequence"/>
</dbReference>
<dbReference type="PROSITE" id="PS51480">
    <property type="entry name" value="DHAL"/>
    <property type="match status" value="1"/>
</dbReference>
<comment type="catalytic activity">
    <reaction evidence="9">
        <text>D-glyceraldehyde + ATP = D-glyceraldehyde 3-phosphate + ADP + H(+)</text>
        <dbReference type="Rhea" id="RHEA:13941"/>
        <dbReference type="ChEBI" id="CHEBI:15378"/>
        <dbReference type="ChEBI" id="CHEBI:17378"/>
        <dbReference type="ChEBI" id="CHEBI:30616"/>
        <dbReference type="ChEBI" id="CHEBI:59776"/>
        <dbReference type="ChEBI" id="CHEBI:456216"/>
        <dbReference type="EC" id="2.7.1.28"/>
    </reaction>
</comment>
<comment type="catalytic activity">
    <reaction evidence="10">
        <text>dihydroxyacetone + ATP = dihydroxyacetone phosphate + ADP + H(+)</text>
        <dbReference type="Rhea" id="RHEA:15773"/>
        <dbReference type="ChEBI" id="CHEBI:15378"/>
        <dbReference type="ChEBI" id="CHEBI:16016"/>
        <dbReference type="ChEBI" id="CHEBI:30616"/>
        <dbReference type="ChEBI" id="CHEBI:57642"/>
        <dbReference type="ChEBI" id="CHEBI:456216"/>
        <dbReference type="EC" id="2.7.1.29"/>
    </reaction>
</comment>